<dbReference type="RefSeq" id="WP_344992408.1">
    <property type="nucleotide sequence ID" value="NZ_BAABFR010000013.1"/>
</dbReference>
<feature type="transmembrane region" description="Helical" evidence="1">
    <location>
        <begin position="69"/>
        <end position="88"/>
    </location>
</feature>
<organism evidence="2 3">
    <name type="scientific">Tsukamurella soli</name>
    <dbReference type="NCBI Taxonomy" id="644556"/>
    <lineage>
        <taxon>Bacteria</taxon>
        <taxon>Bacillati</taxon>
        <taxon>Actinomycetota</taxon>
        <taxon>Actinomycetes</taxon>
        <taxon>Mycobacteriales</taxon>
        <taxon>Tsukamurellaceae</taxon>
        <taxon>Tsukamurella</taxon>
    </lineage>
</organism>
<evidence type="ECO:0000256" key="1">
    <source>
        <dbReference type="SAM" id="Phobius"/>
    </source>
</evidence>
<keyword evidence="3" id="KW-1185">Reference proteome</keyword>
<name>A0ABP8JAW3_9ACTN</name>
<reference evidence="3" key="1">
    <citation type="journal article" date="2019" name="Int. J. Syst. Evol. Microbiol.">
        <title>The Global Catalogue of Microorganisms (GCM) 10K type strain sequencing project: providing services to taxonomists for standard genome sequencing and annotation.</title>
        <authorList>
            <consortium name="The Broad Institute Genomics Platform"/>
            <consortium name="The Broad Institute Genome Sequencing Center for Infectious Disease"/>
            <person name="Wu L."/>
            <person name="Ma J."/>
        </authorList>
    </citation>
    <scope>NUCLEOTIDE SEQUENCE [LARGE SCALE GENOMIC DNA]</scope>
    <source>
        <strain evidence="3">JCM 17688</strain>
    </source>
</reference>
<keyword evidence="1" id="KW-1133">Transmembrane helix</keyword>
<evidence type="ECO:0000313" key="3">
    <source>
        <dbReference type="Proteomes" id="UP001500635"/>
    </source>
</evidence>
<dbReference type="PANTHER" id="PTHR36840:SF1">
    <property type="entry name" value="BLL5714 PROTEIN"/>
    <property type="match status" value="1"/>
</dbReference>
<dbReference type="Proteomes" id="UP001500635">
    <property type="component" value="Unassembled WGS sequence"/>
</dbReference>
<feature type="transmembrane region" description="Helical" evidence="1">
    <location>
        <begin position="387"/>
        <end position="404"/>
    </location>
</feature>
<feature type="transmembrane region" description="Helical" evidence="1">
    <location>
        <begin position="193"/>
        <end position="211"/>
    </location>
</feature>
<gene>
    <name evidence="2" type="ORF">GCM10023147_12300</name>
</gene>
<feature type="transmembrane region" description="Helical" evidence="1">
    <location>
        <begin position="170"/>
        <end position="187"/>
    </location>
</feature>
<keyword evidence="1" id="KW-0812">Transmembrane</keyword>
<feature type="transmembrane region" description="Helical" evidence="1">
    <location>
        <begin position="262"/>
        <end position="282"/>
    </location>
</feature>
<feature type="transmembrane region" description="Helical" evidence="1">
    <location>
        <begin position="231"/>
        <end position="250"/>
    </location>
</feature>
<evidence type="ECO:0000313" key="2">
    <source>
        <dbReference type="EMBL" id="GAA4387632.1"/>
    </source>
</evidence>
<proteinExistence type="predicted"/>
<feature type="transmembrane region" description="Helical" evidence="1">
    <location>
        <begin position="329"/>
        <end position="351"/>
    </location>
</feature>
<protein>
    <submittedName>
        <fullName evidence="2">Low temperature requirement protein A</fullName>
    </submittedName>
</protein>
<feature type="transmembrane region" description="Helical" evidence="1">
    <location>
        <begin position="303"/>
        <end position="323"/>
    </location>
</feature>
<feature type="transmembrane region" description="Helical" evidence="1">
    <location>
        <begin position="41"/>
        <end position="63"/>
    </location>
</feature>
<feature type="transmembrane region" description="Helical" evidence="1">
    <location>
        <begin position="100"/>
        <end position="119"/>
    </location>
</feature>
<sequence length="427" mass="45214">MFEHRNPGTVGPPIAGAAAALRRMTGRDPHEQGRAATTLELFFDLTFVVVFSLTGVQFADYMAEGRYEAALVGFGFCGFAAVWAWINFSWMASAFDTDDWLFRITTMLQMFGVCIMALGCEPVFASLAEHERPNNRVLVLGYVVMRAAMLIQWARVAASSREYRPAAVRYIVTISIAQLGWIAAALADVPLSALAPIAVVLYVVELGGPVLAERACRTPWHAHHMAERYGLLTIITLGEGIVGTVTALQAVVGEQGWSVDAALLGVAALAINLAMWWVYFGVPVGRALHAAPRRGFGWGYGHIVIFLAVAAFGAGLHVAALHVEHHGSIRGGVVMAAIAVPLAVFLVSVFVMSTYLTGYDGGCALGVAVGVVVLALAVVWVHIGLSLVVGLAIAAVAPVLTVVVDEAGGAARREQRLARLEGAGEAG</sequence>
<dbReference type="Pfam" id="PF06772">
    <property type="entry name" value="LtrA"/>
    <property type="match status" value="1"/>
</dbReference>
<dbReference type="InterPro" id="IPR010640">
    <property type="entry name" value="Low_temperature_requirement_A"/>
</dbReference>
<keyword evidence="1" id="KW-0472">Membrane</keyword>
<comment type="caution">
    <text evidence="2">The sequence shown here is derived from an EMBL/GenBank/DDBJ whole genome shotgun (WGS) entry which is preliminary data.</text>
</comment>
<dbReference type="PANTHER" id="PTHR36840">
    <property type="entry name" value="BLL5714 PROTEIN"/>
    <property type="match status" value="1"/>
</dbReference>
<accession>A0ABP8JAW3</accession>
<feature type="transmembrane region" description="Helical" evidence="1">
    <location>
        <begin position="363"/>
        <end position="381"/>
    </location>
</feature>
<dbReference type="EMBL" id="BAABFR010000013">
    <property type="protein sequence ID" value="GAA4387632.1"/>
    <property type="molecule type" value="Genomic_DNA"/>
</dbReference>